<evidence type="ECO:0000313" key="2">
    <source>
        <dbReference type="Proteomes" id="UP000799428"/>
    </source>
</evidence>
<name>A0A6G1KHQ2_9PLEO</name>
<evidence type="ECO:0000313" key="1">
    <source>
        <dbReference type="EMBL" id="KAF2712436.1"/>
    </source>
</evidence>
<keyword evidence="2" id="KW-1185">Reference proteome</keyword>
<dbReference type="Proteomes" id="UP000799428">
    <property type="component" value="Unassembled WGS sequence"/>
</dbReference>
<accession>A0A6G1KHQ2</accession>
<gene>
    <name evidence="1" type="ORF">K504DRAFT_464528</name>
</gene>
<organism evidence="1 2">
    <name type="scientific">Pleomassaria siparia CBS 279.74</name>
    <dbReference type="NCBI Taxonomy" id="1314801"/>
    <lineage>
        <taxon>Eukaryota</taxon>
        <taxon>Fungi</taxon>
        <taxon>Dikarya</taxon>
        <taxon>Ascomycota</taxon>
        <taxon>Pezizomycotina</taxon>
        <taxon>Dothideomycetes</taxon>
        <taxon>Pleosporomycetidae</taxon>
        <taxon>Pleosporales</taxon>
        <taxon>Pleomassariaceae</taxon>
        <taxon>Pleomassaria</taxon>
    </lineage>
</organism>
<dbReference type="AlphaFoldDB" id="A0A6G1KHQ2"/>
<reference evidence="1" key="1">
    <citation type="journal article" date="2020" name="Stud. Mycol.">
        <title>101 Dothideomycetes genomes: a test case for predicting lifestyles and emergence of pathogens.</title>
        <authorList>
            <person name="Haridas S."/>
            <person name="Albert R."/>
            <person name="Binder M."/>
            <person name="Bloem J."/>
            <person name="Labutti K."/>
            <person name="Salamov A."/>
            <person name="Andreopoulos B."/>
            <person name="Baker S."/>
            <person name="Barry K."/>
            <person name="Bills G."/>
            <person name="Bluhm B."/>
            <person name="Cannon C."/>
            <person name="Castanera R."/>
            <person name="Culley D."/>
            <person name="Daum C."/>
            <person name="Ezra D."/>
            <person name="Gonzalez J."/>
            <person name="Henrissat B."/>
            <person name="Kuo A."/>
            <person name="Liang C."/>
            <person name="Lipzen A."/>
            <person name="Lutzoni F."/>
            <person name="Magnuson J."/>
            <person name="Mondo S."/>
            <person name="Nolan M."/>
            <person name="Ohm R."/>
            <person name="Pangilinan J."/>
            <person name="Park H.-J."/>
            <person name="Ramirez L."/>
            <person name="Alfaro M."/>
            <person name="Sun H."/>
            <person name="Tritt A."/>
            <person name="Yoshinaga Y."/>
            <person name="Zwiers L.-H."/>
            <person name="Turgeon B."/>
            <person name="Goodwin S."/>
            <person name="Spatafora J."/>
            <person name="Crous P."/>
            <person name="Grigoriev I."/>
        </authorList>
    </citation>
    <scope>NUCLEOTIDE SEQUENCE</scope>
    <source>
        <strain evidence="1">CBS 279.74</strain>
    </source>
</reference>
<sequence length="85" mass="9561">MRLADVAARTTKDHERENEGACFEGFQGRWFVARGSWFVARGSLFVVRGSSSRCQYASRFRLLAYPSGASASWNSASTLYIPYIQ</sequence>
<proteinExistence type="predicted"/>
<protein>
    <submittedName>
        <fullName evidence="1">Uncharacterized protein</fullName>
    </submittedName>
</protein>
<dbReference type="EMBL" id="MU005766">
    <property type="protein sequence ID" value="KAF2712436.1"/>
    <property type="molecule type" value="Genomic_DNA"/>
</dbReference>